<keyword evidence="3" id="KW-0238">DNA-binding</keyword>
<evidence type="ECO:0000313" key="9">
    <source>
        <dbReference type="Proteomes" id="UP001482520"/>
    </source>
</evidence>
<dbReference type="PRINTS" id="PR00038">
    <property type="entry name" value="HTHLUXR"/>
</dbReference>
<evidence type="ECO:0000256" key="2">
    <source>
        <dbReference type="ARBA" id="ARBA00023015"/>
    </source>
</evidence>
<keyword evidence="9" id="KW-1185">Reference proteome</keyword>
<dbReference type="InterPro" id="IPR058245">
    <property type="entry name" value="NreC/VraR/RcsB-like_REC"/>
</dbReference>
<dbReference type="SMART" id="SM00448">
    <property type="entry name" value="REC"/>
    <property type="match status" value="1"/>
</dbReference>
<evidence type="ECO:0000256" key="3">
    <source>
        <dbReference type="ARBA" id="ARBA00023125"/>
    </source>
</evidence>
<dbReference type="InterPro" id="IPR016032">
    <property type="entry name" value="Sig_transdc_resp-reg_C-effctor"/>
</dbReference>
<name>A0ABV1P1I2_9ACTN</name>
<evidence type="ECO:0000256" key="1">
    <source>
        <dbReference type="ARBA" id="ARBA00022553"/>
    </source>
</evidence>
<feature type="modified residue" description="4-aspartylphosphate" evidence="5">
    <location>
        <position position="62"/>
    </location>
</feature>
<dbReference type="Proteomes" id="UP001482520">
    <property type="component" value="Unassembled WGS sequence"/>
</dbReference>
<dbReference type="InterPro" id="IPR011006">
    <property type="entry name" value="CheY-like_superfamily"/>
</dbReference>
<evidence type="ECO:0000313" key="8">
    <source>
        <dbReference type="EMBL" id="MEQ7848618.1"/>
    </source>
</evidence>
<dbReference type="SMART" id="SM00421">
    <property type="entry name" value="HTH_LUXR"/>
    <property type="match status" value="1"/>
</dbReference>
<dbReference type="EMBL" id="JBEGDP010000019">
    <property type="protein sequence ID" value="MEQ7848618.1"/>
    <property type="molecule type" value="Genomic_DNA"/>
</dbReference>
<dbReference type="PANTHER" id="PTHR43214:SF24">
    <property type="entry name" value="TRANSCRIPTIONAL REGULATORY PROTEIN NARL-RELATED"/>
    <property type="match status" value="1"/>
</dbReference>
<comment type="caution">
    <text evidence="8">The sequence shown here is derived from an EMBL/GenBank/DDBJ whole genome shotgun (WGS) entry which is preliminary data.</text>
</comment>
<keyword evidence="2" id="KW-0805">Transcription regulation</keyword>
<accession>A0ABV1P1I2</accession>
<gene>
    <name evidence="8" type="ORF">V6R90_15155</name>
</gene>
<sequence length="224" mass="23794">MGGLTGETAVRVLVVDDDPLVRSALVLMLGGQEDLEVVGEAVDGREALARVADLSPDVVLMDIRMPRLNGLDATRELHRAPHPPRVIVLTTFDADEHVVGALGAGADGFLLKDTPPAQIVAAVRCVAAGDPMLSPSVTRTLIDRLREQAPDDREAAATRRLRALTERELEVALCVGRGHSNAEIAAALHLSVPTVKAHVSRLFDKLGATNRVQIAICVHDAGLL</sequence>
<dbReference type="Pfam" id="PF00196">
    <property type="entry name" value="GerE"/>
    <property type="match status" value="1"/>
</dbReference>
<organism evidence="8 9">
    <name type="scientific">Nocardioides kribbensis</name>
    <dbReference type="NCBI Taxonomy" id="305517"/>
    <lineage>
        <taxon>Bacteria</taxon>
        <taxon>Bacillati</taxon>
        <taxon>Actinomycetota</taxon>
        <taxon>Actinomycetes</taxon>
        <taxon>Propionibacteriales</taxon>
        <taxon>Nocardioidaceae</taxon>
        <taxon>Nocardioides</taxon>
    </lineage>
</organism>
<dbReference type="InterPro" id="IPR000792">
    <property type="entry name" value="Tscrpt_reg_LuxR_C"/>
</dbReference>
<dbReference type="CDD" id="cd17535">
    <property type="entry name" value="REC_NarL-like"/>
    <property type="match status" value="1"/>
</dbReference>
<evidence type="ECO:0000256" key="4">
    <source>
        <dbReference type="ARBA" id="ARBA00023163"/>
    </source>
</evidence>
<dbReference type="PANTHER" id="PTHR43214">
    <property type="entry name" value="TWO-COMPONENT RESPONSE REGULATOR"/>
    <property type="match status" value="1"/>
</dbReference>
<dbReference type="Pfam" id="PF00072">
    <property type="entry name" value="Response_reg"/>
    <property type="match status" value="1"/>
</dbReference>
<keyword evidence="4" id="KW-0804">Transcription</keyword>
<dbReference type="PROSITE" id="PS50110">
    <property type="entry name" value="RESPONSE_REGULATORY"/>
    <property type="match status" value="1"/>
</dbReference>
<evidence type="ECO:0000259" key="6">
    <source>
        <dbReference type="PROSITE" id="PS50043"/>
    </source>
</evidence>
<protein>
    <submittedName>
        <fullName evidence="8">Response regulator transcription factor</fullName>
    </submittedName>
</protein>
<evidence type="ECO:0000259" key="7">
    <source>
        <dbReference type="PROSITE" id="PS50110"/>
    </source>
</evidence>
<feature type="domain" description="HTH luxR-type" evidence="6">
    <location>
        <begin position="157"/>
        <end position="222"/>
    </location>
</feature>
<dbReference type="SUPFAM" id="SSF46894">
    <property type="entry name" value="C-terminal effector domain of the bipartite response regulators"/>
    <property type="match status" value="1"/>
</dbReference>
<keyword evidence="1 5" id="KW-0597">Phosphoprotein</keyword>
<dbReference type="CDD" id="cd06170">
    <property type="entry name" value="LuxR_C_like"/>
    <property type="match status" value="1"/>
</dbReference>
<dbReference type="InterPro" id="IPR039420">
    <property type="entry name" value="WalR-like"/>
</dbReference>
<dbReference type="PROSITE" id="PS50043">
    <property type="entry name" value="HTH_LUXR_2"/>
    <property type="match status" value="1"/>
</dbReference>
<dbReference type="RefSeq" id="WP_308196139.1">
    <property type="nucleotide sequence ID" value="NZ_BAAAMM010000016.1"/>
</dbReference>
<dbReference type="InterPro" id="IPR001789">
    <property type="entry name" value="Sig_transdc_resp-reg_receiver"/>
</dbReference>
<dbReference type="Gene3D" id="3.40.50.2300">
    <property type="match status" value="1"/>
</dbReference>
<proteinExistence type="predicted"/>
<reference evidence="8 9" key="1">
    <citation type="submission" date="2024-02" db="EMBL/GenBank/DDBJ databases">
        <title>Full genome sequence of Nocardioides kribbensis.</title>
        <authorList>
            <person name="Poletto B.L."/>
            <person name="Silva G."/>
            <person name="Galante D."/>
            <person name="Campos K.R."/>
            <person name="Santos M.B.N."/>
            <person name="Sacchi C.T."/>
        </authorList>
    </citation>
    <scope>NUCLEOTIDE SEQUENCE [LARGE SCALE GENOMIC DNA]</scope>
    <source>
        <strain evidence="8 9">O4R</strain>
    </source>
</reference>
<dbReference type="PROSITE" id="PS00622">
    <property type="entry name" value="HTH_LUXR_1"/>
    <property type="match status" value="1"/>
</dbReference>
<feature type="domain" description="Response regulatory" evidence="7">
    <location>
        <begin position="11"/>
        <end position="127"/>
    </location>
</feature>
<dbReference type="SUPFAM" id="SSF52172">
    <property type="entry name" value="CheY-like"/>
    <property type="match status" value="1"/>
</dbReference>
<evidence type="ECO:0000256" key="5">
    <source>
        <dbReference type="PROSITE-ProRule" id="PRU00169"/>
    </source>
</evidence>